<sequence>MLGLAVISQGILKHVLCCAFRIALVLAVALLIPPDRQVAQAQETDTAAKESAQAQAPATEPSKNRKAKPGKKKKAQGKASKHDQYTRIKTNAQGVNQALQTAIVRFVGNAESKYAGFTVDLVGVVHIGEKAYYDKLDKRLSKYDTVLYELVAPDGTRIRPKDLQARRSVLASVQTGMKDMLELEYQLEQIDYMAKNFRHADMSPTEFANDLKRRGDSLGKMLGRMLGASIAAQSRTGGDLGILLAMTSNDRPHAMKNAMAKQLLDMEAMTAGMSDENGEDTLIKGRNRKAFEILSEELAAGKKNVAVFYGAGHLADMADRLKKDFQMQPTKTIWLDAWDLNPED</sequence>
<organism evidence="2 3">
    <name type="scientific">Stieleria bergensis</name>
    <dbReference type="NCBI Taxonomy" id="2528025"/>
    <lineage>
        <taxon>Bacteria</taxon>
        <taxon>Pseudomonadati</taxon>
        <taxon>Planctomycetota</taxon>
        <taxon>Planctomycetia</taxon>
        <taxon>Pirellulales</taxon>
        <taxon>Pirellulaceae</taxon>
        <taxon>Stieleria</taxon>
    </lineage>
</organism>
<evidence type="ECO:0008006" key="4">
    <source>
        <dbReference type="Google" id="ProtNLM"/>
    </source>
</evidence>
<evidence type="ECO:0000313" key="2">
    <source>
        <dbReference type="EMBL" id="QDT62068.1"/>
    </source>
</evidence>
<feature type="compositionally biased region" description="Basic residues" evidence="1">
    <location>
        <begin position="64"/>
        <end position="76"/>
    </location>
</feature>
<reference evidence="2 3" key="1">
    <citation type="submission" date="2019-02" db="EMBL/GenBank/DDBJ databases">
        <title>Deep-cultivation of Planctomycetes and their phenomic and genomic characterization uncovers novel biology.</title>
        <authorList>
            <person name="Wiegand S."/>
            <person name="Jogler M."/>
            <person name="Boedeker C."/>
            <person name="Pinto D."/>
            <person name="Vollmers J."/>
            <person name="Rivas-Marin E."/>
            <person name="Kohn T."/>
            <person name="Peeters S.H."/>
            <person name="Heuer A."/>
            <person name="Rast P."/>
            <person name="Oberbeckmann S."/>
            <person name="Bunk B."/>
            <person name="Jeske O."/>
            <person name="Meyerdierks A."/>
            <person name="Storesund J.E."/>
            <person name="Kallscheuer N."/>
            <person name="Luecker S."/>
            <person name="Lage O.M."/>
            <person name="Pohl T."/>
            <person name="Merkel B.J."/>
            <person name="Hornburger P."/>
            <person name="Mueller R.-W."/>
            <person name="Bruemmer F."/>
            <person name="Labrenz M."/>
            <person name="Spormann A.M."/>
            <person name="Op den Camp H."/>
            <person name="Overmann J."/>
            <person name="Amann R."/>
            <person name="Jetten M.S.M."/>
            <person name="Mascher T."/>
            <person name="Medema M.H."/>
            <person name="Devos D.P."/>
            <person name="Kaster A.-K."/>
            <person name="Ovreas L."/>
            <person name="Rohde M."/>
            <person name="Galperin M.Y."/>
            <person name="Jogler C."/>
        </authorList>
    </citation>
    <scope>NUCLEOTIDE SEQUENCE [LARGE SCALE GENOMIC DNA]</scope>
    <source>
        <strain evidence="2 3">SV_7m_r</strain>
    </source>
</reference>
<feature type="region of interest" description="Disordered" evidence="1">
    <location>
        <begin position="42"/>
        <end position="84"/>
    </location>
</feature>
<feature type="compositionally biased region" description="Low complexity" evidence="1">
    <location>
        <begin position="49"/>
        <end position="58"/>
    </location>
</feature>
<dbReference type="PANTHER" id="PTHR35757:SF1">
    <property type="entry name" value="THERMOSOME SUBUNIT GAMMA"/>
    <property type="match status" value="1"/>
</dbReference>
<name>A0A517T102_9BACT</name>
<proteinExistence type="predicted"/>
<keyword evidence="3" id="KW-1185">Reference proteome</keyword>
<gene>
    <name evidence="2" type="ORF">SV7mr_46110</name>
</gene>
<dbReference type="PANTHER" id="PTHR35757">
    <property type="entry name" value="THERMOSOME SUBUNIT GAMMA"/>
    <property type="match status" value="1"/>
</dbReference>
<evidence type="ECO:0000256" key="1">
    <source>
        <dbReference type="SAM" id="MobiDB-lite"/>
    </source>
</evidence>
<evidence type="ECO:0000313" key="3">
    <source>
        <dbReference type="Proteomes" id="UP000315003"/>
    </source>
</evidence>
<accession>A0A517T102</accession>
<dbReference type="Proteomes" id="UP000315003">
    <property type="component" value="Chromosome"/>
</dbReference>
<dbReference type="AlphaFoldDB" id="A0A517T102"/>
<protein>
    <recommendedName>
        <fullName evidence="4">TraB family protein</fullName>
    </recommendedName>
</protein>
<dbReference type="EMBL" id="CP036272">
    <property type="protein sequence ID" value="QDT62068.1"/>
    <property type="molecule type" value="Genomic_DNA"/>
</dbReference>